<evidence type="ECO:0000313" key="4">
    <source>
        <dbReference type="EnsemblProtists" id="EOD09835"/>
    </source>
</evidence>
<name>A0A0D3IF00_EMIH1</name>
<dbReference type="AlphaFoldDB" id="A0A0D3IF00"/>
<organism evidence="4 5">
    <name type="scientific">Emiliania huxleyi (strain CCMP1516)</name>
    <dbReference type="NCBI Taxonomy" id="280463"/>
    <lineage>
        <taxon>Eukaryota</taxon>
        <taxon>Haptista</taxon>
        <taxon>Haptophyta</taxon>
        <taxon>Prymnesiophyceae</taxon>
        <taxon>Isochrysidales</taxon>
        <taxon>Noelaerhabdaceae</taxon>
        <taxon>Emiliania</taxon>
    </lineage>
</organism>
<proteinExistence type="predicted"/>
<dbReference type="PaxDb" id="2903-EOD09835"/>
<dbReference type="PANTHER" id="PTHR43420">
    <property type="entry name" value="ACETYLTRANSFERASE"/>
    <property type="match status" value="1"/>
</dbReference>
<dbReference type="InterPro" id="IPR000182">
    <property type="entry name" value="GNAT_dom"/>
</dbReference>
<reference evidence="4" key="2">
    <citation type="submission" date="2024-10" db="UniProtKB">
        <authorList>
            <consortium name="EnsemblProtists"/>
        </authorList>
    </citation>
    <scope>IDENTIFICATION</scope>
</reference>
<keyword evidence="5" id="KW-1185">Reference proteome</keyword>
<dbReference type="Pfam" id="PF00583">
    <property type="entry name" value="Acetyltransf_1"/>
    <property type="match status" value="1"/>
</dbReference>
<dbReference type="eggNOG" id="ENOG502S8XJ">
    <property type="taxonomic scope" value="Eukaryota"/>
</dbReference>
<evidence type="ECO:0000256" key="2">
    <source>
        <dbReference type="ARBA" id="ARBA00023315"/>
    </source>
</evidence>
<dbReference type="InterPro" id="IPR016181">
    <property type="entry name" value="Acyl_CoA_acyltransferase"/>
</dbReference>
<dbReference type="CDD" id="cd04301">
    <property type="entry name" value="NAT_SF"/>
    <property type="match status" value="1"/>
</dbReference>
<keyword evidence="2" id="KW-0012">Acyltransferase</keyword>
<keyword evidence="1" id="KW-0808">Transferase</keyword>
<protein>
    <recommendedName>
        <fullName evidence="3">N-acetyltransferase domain-containing protein</fullName>
    </recommendedName>
</protein>
<dbReference type="Proteomes" id="UP000013827">
    <property type="component" value="Unassembled WGS sequence"/>
</dbReference>
<dbReference type="PANTHER" id="PTHR43420:SF47">
    <property type="entry name" value="N-ACETYLTRANSFERASE DOMAIN-CONTAINING PROTEIN"/>
    <property type="match status" value="1"/>
</dbReference>
<evidence type="ECO:0000313" key="5">
    <source>
        <dbReference type="Proteomes" id="UP000013827"/>
    </source>
</evidence>
<dbReference type="SUPFAM" id="SSF55729">
    <property type="entry name" value="Acyl-CoA N-acyltransferases (Nat)"/>
    <property type="match status" value="1"/>
</dbReference>
<dbReference type="EnsemblProtists" id="EOD09835">
    <property type="protein sequence ID" value="EOD09835"/>
    <property type="gene ID" value="EMIHUDRAFT_59611"/>
</dbReference>
<evidence type="ECO:0000259" key="3">
    <source>
        <dbReference type="PROSITE" id="PS51186"/>
    </source>
</evidence>
<dbReference type="KEGG" id="ehx:EMIHUDRAFT_59611"/>
<accession>A0A0D3IF00</accession>
<dbReference type="RefSeq" id="XP_005762264.1">
    <property type="nucleotide sequence ID" value="XM_005762207.1"/>
</dbReference>
<sequence>PLLSSLAVSPDWRRRGLAQRLCREAEGLAREWGYDEVLLKVERDNRRARKLYRKLGYRDVAVDA</sequence>
<dbReference type="GeneID" id="17255933"/>
<dbReference type="InterPro" id="IPR050680">
    <property type="entry name" value="YpeA/RimI_acetyltransf"/>
</dbReference>
<dbReference type="GO" id="GO:0016747">
    <property type="term" value="F:acyltransferase activity, transferring groups other than amino-acyl groups"/>
    <property type="evidence" value="ECO:0007669"/>
    <property type="project" value="InterPro"/>
</dbReference>
<evidence type="ECO:0000256" key="1">
    <source>
        <dbReference type="ARBA" id="ARBA00022679"/>
    </source>
</evidence>
<feature type="domain" description="N-acetyltransferase" evidence="3">
    <location>
        <begin position="1"/>
        <end position="64"/>
    </location>
</feature>
<reference evidence="5" key="1">
    <citation type="journal article" date="2013" name="Nature">
        <title>Pan genome of the phytoplankton Emiliania underpins its global distribution.</title>
        <authorList>
            <person name="Read B.A."/>
            <person name="Kegel J."/>
            <person name="Klute M.J."/>
            <person name="Kuo A."/>
            <person name="Lefebvre S.C."/>
            <person name="Maumus F."/>
            <person name="Mayer C."/>
            <person name="Miller J."/>
            <person name="Monier A."/>
            <person name="Salamov A."/>
            <person name="Young J."/>
            <person name="Aguilar M."/>
            <person name="Claverie J.M."/>
            <person name="Frickenhaus S."/>
            <person name="Gonzalez K."/>
            <person name="Herman E.K."/>
            <person name="Lin Y.C."/>
            <person name="Napier J."/>
            <person name="Ogata H."/>
            <person name="Sarno A.F."/>
            <person name="Shmutz J."/>
            <person name="Schroeder D."/>
            <person name="de Vargas C."/>
            <person name="Verret F."/>
            <person name="von Dassow P."/>
            <person name="Valentin K."/>
            <person name="Van de Peer Y."/>
            <person name="Wheeler G."/>
            <person name="Dacks J.B."/>
            <person name="Delwiche C.F."/>
            <person name="Dyhrman S.T."/>
            <person name="Glockner G."/>
            <person name="John U."/>
            <person name="Richards T."/>
            <person name="Worden A.Z."/>
            <person name="Zhang X."/>
            <person name="Grigoriev I.V."/>
            <person name="Allen A.E."/>
            <person name="Bidle K."/>
            <person name="Borodovsky M."/>
            <person name="Bowler C."/>
            <person name="Brownlee C."/>
            <person name="Cock J.M."/>
            <person name="Elias M."/>
            <person name="Gladyshev V.N."/>
            <person name="Groth M."/>
            <person name="Guda C."/>
            <person name="Hadaegh A."/>
            <person name="Iglesias-Rodriguez M.D."/>
            <person name="Jenkins J."/>
            <person name="Jones B.M."/>
            <person name="Lawson T."/>
            <person name="Leese F."/>
            <person name="Lindquist E."/>
            <person name="Lobanov A."/>
            <person name="Lomsadze A."/>
            <person name="Malik S.B."/>
            <person name="Marsh M.E."/>
            <person name="Mackinder L."/>
            <person name="Mock T."/>
            <person name="Mueller-Roeber B."/>
            <person name="Pagarete A."/>
            <person name="Parker M."/>
            <person name="Probert I."/>
            <person name="Quesneville H."/>
            <person name="Raines C."/>
            <person name="Rensing S.A."/>
            <person name="Riano-Pachon D.M."/>
            <person name="Richier S."/>
            <person name="Rokitta S."/>
            <person name="Shiraiwa Y."/>
            <person name="Soanes D.M."/>
            <person name="van der Giezen M."/>
            <person name="Wahlund T.M."/>
            <person name="Williams B."/>
            <person name="Wilson W."/>
            <person name="Wolfe G."/>
            <person name="Wurch L.L."/>
        </authorList>
    </citation>
    <scope>NUCLEOTIDE SEQUENCE</scope>
</reference>
<dbReference type="Gene3D" id="3.40.630.30">
    <property type="match status" value="1"/>
</dbReference>
<dbReference type="HOGENOM" id="CLU_2874819_0_0_1"/>
<dbReference type="PROSITE" id="PS51186">
    <property type="entry name" value="GNAT"/>
    <property type="match status" value="1"/>
</dbReference>